<dbReference type="OrthoDB" id="469370at2"/>
<comment type="caution">
    <text evidence="3">The sequence shown here is derived from an EMBL/GenBank/DDBJ whole genome shotgun (WGS) entry which is preliminary data.</text>
</comment>
<keyword evidence="2" id="KW-0812">Transmembrane</keyword>
<name>A0A2T1DAU8_9CYAN</name>
<evidence type="ECO:0000313" key="4">
    <source>
        <dbReference type="Proteomes" id="UP000238634"/>
    </source>
</evidence>
<reference evidence="3 4" key="2">
    <citation type="submission" date="2018-03" db="EMBL/GenBank/DDBJ databases">
        <title>The ancient ancestry and fast evolution of plastids.</title>
        <authorList>
            <person name="Moore K.R."/>
            <person name="Magnabosco C."/>
            <person name="Momper L."/>
            <person name="Gold D.A."/>
            <person name="Bosak T."/>
            <person name="Fournier G.P."/>
        </authorList>
    </citation>
    <scope>NUCLEOTIDE SEQUENCE [LARGE SCALE GENOMIC DNA]</scope>
    <source>
        <strain evidence="3 4">ULC007</strain>
    </source>
</reference>
<dbReference type="STRING" id="1920490.GCA_001895925_01367"/>
<sequence length="251" mass="27613">MRTLPKPELDTHDRSHPSAHYSSDPSSPKASLFQKLVMVGAGVFAVGVVVIPTLLSHRQSRVISIHANDFSGSALDDIKTAVKHCIAATRSLKEGDYAVSIGFADRPEVTQAAVVNDVAALLKKCDAIRRDRIPPSVGKQRGTDPIALLDKVQNQLKSQRTRGNQNPGVITVWLQNAEPRLRGTRLDFKRVRSQLQQITNDRSTVIIFGPTGELQSDLEQAIQGIPQVELCPIESFEPYIKQAFNTARHLP</sequence>
<evidence type="ECO:0000256" key="1">
    <source>
        <dbReference type="SAM" id="MobiDB-lite"/>
    </source>
</evidence>
<dbReference type="AlphaFoldDB" id="A0A2T1DAU8"/>
<keyword evidence="2" id="KW-0472">Membrane</keyword>
<accession>A0A2T1DAU8</accession>
<feature type="compositionally biased region" description="Basic and acidic residues" evidence="1">
    <location>
        <begin position="1"/>
        <end position="16"/>
    </location>
</feature>
<keyword evidence="2" id="KW-1133">Transmembrane helix</keyword>
<feature type="region of interest" description="Disordered" evidence="1">
    <location>
        <begin position="1"/>
        <end position="27"/>
    </location>
</feature>
<feature type="transmembrane region" description="Helical" evidence="2">
    <location>
        <begin position="36"/>
        <end position="55"/>
    </location>
</feature>
<organism evidence="3 4">
    <name type="scientific">Phormidesmis priestleyi ULC007</name>
    <dbReference type="NCBI Taxonomy" id="1920490"/>
    <lineage>
        <taxon>Bacteria</taxon>
        <taxon>Bacillati</taxon>
        <taxon>Cyanobacteriota</taxon>
        <taxon>Cyanophyceae</taxon>
        <taxon>Leptolyngbyales</taxon>
        <taxon>Leptolyngbyaceae</taxon>
        <taxon>Phormidesmis</taxon>
    </lineage>
</organism>
<dbReference type="EMBL" id="PVWG01000026">
    <property type="protein sequence ID" value="PSB17605.1"/>
    <property type="molecule type" value="Genomic_DNA"/>
</dbReference>
<protein>
    <recommendedName>
        <fullName evidence="5">VWA domain-containing protein</fullName>
    </recommendedName>
</protein>
<proteinExistence type="predicted"/>
<evidence type="ECO:0000313" key="3">
    <source>
        <dbReference type="EMBL" id="PSB17605.1"/>
    </source>
</evidence>
<dbReference type="RefSeq" id="WP_073074029.1">
    <property type="nucleotide sequence ID" value="NZ_MPPI01000028.1"/>
</dbReference>
<reference evidence="3 4" key="1">
    <citation type="submission" date="2018-02" db="EMBL/GenBank/DDBJ databases">
        <authorList>
            <person name="Cohen D.B."/>
            <person name="Kent A.D."/>
        </authorList>
    </citation>
    <scope>NUCLEOTIDE SEQUENCE [LARGE SCALE GENOMIC DNA]</scope>
    <source>
        <strain evidence="3 4">ULC007</strain>
    </source>
</reference>
<evidence type="ECO:0000256" key="2">
    <source>
        <dbReference type="SAM" id="Phobius"/>
    </source>
</evidence>
<keyword evidence="4" id="KW-1185">Reference proteome</keyword>
<evidence type="ECO:0008006" key="5">
    <source>
        <dbReference type="Google" id="ProtNLM"/>
    </source>
</evidence>
<gene>
    <name evidence="3" type="ORF">C7B65_18130</name>
</gene>
<dbReference type="Proteomes" id="UP000238634">
    <property type="component" value="Unassembled WGS sequence"/>
</dbReference>